<accession>A0A2X0QF48</accession>
<evidence type="ECO:0000313" key="7">
    <source>
        <dbReference type="Proteomes" id="UP000270190"/>
    </source>
</evidence>
<sequence length="214" mass="24198">MTLFLTLLSGVAWTIVYIELIRNGFKYKTYAMPLFALGLNIAWEIIYSVNDLIISGNSSGIQGSVNLVWACFDIIIVYTYFKYGKKYFPERAKRYFVPFSILVFATCFAIQFAFYFSFEAIPAAQYSAFLQNAAMSILFLTMLFNRTSTAGQSVLMAFSKWIGTLAPTLLMGVLTNINSYIIICGVICSVFDIIYIIFLVKMKRLEKNSKGVSI</sequence>
<evidence type="ECO:0000313" key="6">
    <source>
        <dbReference type="EMBL" id="SPP27266.1"/>
    </source>
</evidence>
<dbReference type="EMBL" id="OUNC01000005">
    <property type="protein sequence ID" value="SPP27266.1"/>
    <property type="molecule type" value="Genomic_DNA"/>
</dbReference>
<evidence type="ECO:0000256" key="4">
    <source>
        <dbReference type="ARBA" id="ARBA00023136"/>
    </source>
</evidence>
<feature type="transmembrane region" description="Helical" evidence="5">
    <location>
        <begin position="6"/>
        <end position="23"/>
    </location>
</feature>
<evidence type="ECO:0000256" key="3">
    <source>
        <dbReference type="ARBA" id="ARBA00022989"/>
    </source>
</evidence>
<dbReference type="GO" id="GO:0016020">
    <property type="term" value="C:membrane"/>
    <property type="evidence" value="ECO:0007669"/>
    <property type="project" value="UniProtKB-SubCell"/>
</dbReference>
<dbReference type="AlphaFoldDB" id="A0A2X0QF48"/>
<dbReference type="Pfam" id="PF25129">
    <property type="entry name" value="Pyr4-TMTC"/>
    <property type="match status" value="1"/>
</dbReference>
<name>A0A2X0QF48_BROTH</name>
<dbReference type="GeneID" id="66537025"/>
<reference evidence="7" key="1">
    <citation type="submission" date="2018-04" db="EMBL/GenBank/DDBJ databases">
        <authorList>
            <person name="Illikoud N."/>
        </authorList>
    </citation>
    <scope>NUCLEOTIDE SEQUENCE [LARGE SCALE GENOMIC DNA]</scope>
</reference>
<keyword evidence="2 5" id="KW-0812">Transmembrane</keyword>
<protein>
    <submittedName>
        <fullName evidence="6">Uncharacterized protein</fullName>
    </submittedName>
</protein>
<dbReference type="Proteomes" id="UP000270190">
    <property type="component" value="Unassembled WGS sequence"/>
</dbReference>
<dbReference type="GO" id="GO:0016829">
    <property type="term" value="F:lyase activity"/>
    <property type="evidence" value="ECO:0007669"/>
    <property type="project" value="InterPro"/>
</dbReference>
<organism evidence="6 7">
    <name type="scientific">Brochothrix thermosphacta</name>
    <name type="common">Microbacterium thermosphactum</name>
    <dbReference type="NCBI Taxonomy" id="2756"/>
    <lineage>
        <taxon>Bacteria</taxon>
        <taxon>Bacillati</taxon>
        <taxon>Bacillota</taxon>
        <taxon>Bacilli</taxon>
        <taxon>Bacillales</taxon>
        <taxon>Listeriaceae</taxon>
        <taxon>Brochothrix</taxon>
    </lineage>
</organism>
<feature type="transmembrane region" description="Helical" evidence="5">
    <location>
        <begin position="180"/>
        <end position="200"/>
    </location>
</feature>
<keyword evidence="3 5" id="KW-1133">Transmembrane helix</keyword>
<evidence type="ECO:0000256" key="2">
    <source>
        <dbReference type="ARBA" id="ARBA00022692"/>
    </source>
</evidence>
<evidence type="ECO:0000256" key="1">
    <source>
        <dbReference type="ARBA" id="ARBA00004141"/>
    </source>
</evidence>
<feature type="transmembrane region" description="Helical" evidence="5">
    <location>
        <begin position="61"/>
        <end position="83"/>
    </location>
</feature>
<dbReference type="RefSeq" id="WP_069133111.1">
    <property type="nucleotide sequence ID" value="NZ_CBCPKC010000008.1"/>
</dbReference>
<comment type="subcellular location">
    <subcellularLocation>
        <location evidence="1">Membrane</location>
        <topology evidence="1">Multi-pass membrane protein</topology>
    </subcellularLocation>
</comment>
<feature type="transmembrane region" description="Helical" evidence="5">
    <location>
        <begin position="155"/>
        <end position="174"/>
    </location>
</feature>
<proteinExistence type="predicted"/>
<dbReference type="InterPro" id="IPR039020">
    <property type="entry name" value="PaxB-like"/>
</dbReference>
<feature type="transmembrane region" description="Helical" evidence="5">
    <location>
        <begin position="95"/>
        <end position="118"/>
    </location>
</feature>
<dbReference type="PANTHER" id="PTHR42038:SF2">
    <property type="entry name" value="TERPENE CYCLASE AUSL"/>
    <property type="match status" value="1"/>
</dbReference>
<feature type="transmembrane region" description="Helical" evidence="5">
    <location>
        <begin position="30"/>
        <end position="49"/>
    </location>
</feature>
<feature type="transmembrane region" description="Helical" evidence="5">
    <location>
        <begin position="124"/>
        <end position="143"/>
    </location>
</feature>
<dbReference type="PANTHER" id="PTHR42038">
    <property type="match status" value="1"/>
</dbReference>
<gene>
    <name evidence="6" type="ORF">BTBSAS_130046</name>
</gene>
<keyword evidence="4 5" id="KW-0472">Membrane</keyword>
<evidence type="ECO:0000256" key="5">
    <source>
        <dbReference type="SAM" id="Phobius"/>
    </source>
</evidence>